<evidence type="ECO:0000313" key="3">
    <source>
        <dbReference type="EMBL" id="PZX05673.1"/>
    </source>
</evidence>
<name>A0A2W7MFQ8_9BACI</name>
<proteinExistence type="predicted"/>
<feature type="chain" id="PRO_5016103773" evidence="2">
    <location>
        <begin position="23"/>
        <end position="170"/>
    </location>
</feature>
<comment type="caution">
    <text evidence="3">The sequence shown here is derived from an EMBL/GenBank/DDBJ whole genome shotgun (WGS) entry which is preliminary data.</text>
</comment>
<dbReference type="OrthoDB" id="1707228at2"/>
<organism evidence="3 4">
    <name type="scientific">Psychrobacillus insolitus</name>
    <dbReference type="NCBI Taxonomy" id="1461"/>
    <lineage>
        <taxon>Bacteria</taxon>
        <taxon>Bacillati</taxon>
        <taxon>Bacillota</taxon>
        <taxon>Bacilli</taxon>
        <taxon>Bacillales</taxon>
        <taxon>Bacillaceae</taxon>
        <taxon>Psychrobacillus</taxon>
    </lineage>
</organism>
<protein>
    <submittedName>
        <fullName evidence="3">YhcN/YlaJ family sporulation lipoprotein</fullName>
    </submittedName>
</protein>
<dbReference type="GO" id="GO:0030435">
    <property type="term" value="P:sporulation resulting in formation of a cellular spore"/>
    <property type="evidence" value="ECO:0007669"/>
    <property type="project" value="InterPro"/>
</dbReference>
<feature type="signal peptide" evidence="2">
    <location>
        <begin position="1"/>
        <end position="22"/>
    </location>
</feature>
<sequence length="170" mass="18606">MSKLLRISMTLLLAGSLIGCGANDEDDVADNNSATETTNTTDTTDTTTDKTADTDVNDTGDHKLEVADDVAEKITELEEVESANVIVTDNNAYVGVVLKEAVDGNEELENKIADEARTTNRDFNNVYVSTNPDFAKQFTEYGEKIRANKPVEGLFEEFTDSVQRVFPDAK</sequence>
<dbReference type="Proteomes" id="UP000248646">
    <property type="component" value="Unassembled WGS sequence"/>
</dbReference>
<reference evidence="3 4" key="1">
    <citation type="submission" date="2018-06" db="EMBL/GenBank/DDBJ databases">
        <title>Genomic Encyclopedia of Type Strains, Phase IV (KMG-IV): sequencing the most valuable type-strain genomes for metagenomic binning, comparative biology and taxonomic classification.</title>
        <authorList>
            <person name="Goeker M."/>
        </authorList>
    </citation>
    <scope>NUCLEOTIDE SEQUENCE [LARGE SCALE GENOMIC DNA]</scope>
    <source>
        <strain evidence="3 4">DSM 5</strain>
    </source>
</reference>
<accession>A0A2W7MFQ8</accession>
<dbReference type="RefSeq" id="WP_111439126.1">
    <property type="nucleotide sequence ID" value="NZ_QKZI01000002.1"/>
</dbReference>
<gene>
    <name evidence="3" type="ORF">C7437_102131</name>
</gene>
<feature type="compositionally biased region" description="Basic and acidic residues" evidence="1">
    <location>
        <begin position="47"/>
        <end position="61"/>
    </location>
</feature>
<keyword evidence="2" id="KW-0732">Signal</keyword>
<keyword evidence="4" id="KW-1185">Reference proteome</keyword>
<feature type="compositionally biased region" description="Low complexity" evidence="1">
    <location>
        <begin position="30"/>
        <end position="46"/>
    </location>
</feature>
<dbReference type="Pfam" id="PF09580">
    <property type="entry name" value="Spore_YhcN_YlaJ"/>
    <property type="match status" value="1"/>
</dbReference>
<evidence type="ECO:0000313" key="4">
    <source>
        <dbReference type="Proteomes" id="UP000248646"/>
    </source>
</evidence>
<evidence type="ECO:0000256" key="1">
    <source>
        <dbReference type="SAM" id="MobiDB-lite"/>
    </source>
</evidence>
<dbReference type="PROSITE" id="PS51257">
    <property type="entry name" value="PROKAR_LIPOPROTEIN"/>
    <property type="match status" value="1"/>
</dbReference>
<dbReference type="InterPro" id="IPR019076">
    <property type="entry name" value="Spore_lipoprot_YhcN/YlaJ-like"/>
</dbReference>
<evidence type="ECO:0000256" key="2">
    <source>
        <dbReference type="SAM" id="SignalP"/>
    </source>
</evidence>
<dbReference type="NCBIfam" id="TIGR02898">
    <property type="entry name" value="spore_YhcN_YlaJ"/>
    <property type="match status" value="1"/>
</dbReference>
<dbReference type="InterPro" id="IPR014247">
    <property type="entry name" value="Spore_lipoprot_YhcN/YlaJ"/>
</dbReference>
<dbReference type="EMBL" id="QKZI01000002">
    <property type="protein sequence ID" value="PZX05673.1"/>
    <property type="molecule type" value="Genomic_DNA"/>
</dbReference>
<feature type="region of interest" description="Disordered" evidence="1">
    <location>
        <begin position="29"/>
        <end position="61"/>
    </location>
</feature>
<keyword evidence="3" id="KW-0449">Lipoprotein</keyword>
<dbReference type="AlphaFoldDB" id="A0A2W7MFQ8"/>